<dbReference type="Pfam" id="PF18907">
    <property type="entry name" value="DUF5662"/>
    <property type="match status" value="1"/>
</dbReference>
<dbReference type="Proteomes" id="UP001164746">
    <property type="component" value="Chromosome 16"/>
</dbReference>
<evidence type="ECO:0000313" key="3">
    <source>
        <dbReference type="Proteomes" id="UP001164746"/>
    </source>
</evidence>
<evidence type="ECO:0000313" key="2">
    <source>
        <dbReference type="EMBL" id="WAR29237.1"/>
    </source>
</evidence>
<reference evidence="2" key="1">
    <citation type="submission" date="2022-11" db="EMBL/GenBank/DDBJ databases">
        <title>Centuries of genome instability and evolution in soft-shell clam transmissible cancer (bioRxiv).</title>
        <authorList>
            <person name="Hart S.F.M."/>
            <person name="Yonemitsu M.A."/>
            <person name="Giersch R.M."/>
            <person name="Beal B.F."/>
            <person name="Arriagada G."/>
            <person name="Davis B.W."/>
            <person name="Ostrander E.A."/>
            <person name="Goff S.P."/>
            <person name="Metzger M.J."/>
        </authorList>
    </citation>
    <scope>NUCLEOTIDE SEQUENCE</scope>
    <source>
        <strain evidence="2">MELC-2E11</strain>
        <tissue evidence="2">Siphon/mantle</tissue>
    </source>
</reference>
<dbReference type="InterPro" id="IPR043721">
    <property type="entry name" value="DUF5662"/>
</dbReference>
<sequence>MPNRMESREIPSESLSEDRSFVPLLGVSHTVYFKALFRLVNEWLSGKVGSGVRLDKKQEDTIREYVADTYKPVALTATDPTDEKIATTYDALRRWNVPLILDKATSHRYWIRRCYELCVAVGVEFSEQMENRIRIHDLSKYSDKELLGYAVMFGRGGYRQIDDEREKHEWELALEHHYCSNTHHPEYFFPKDADGRRGKSPSMMDADPANGETNLAESIIDMLAAHGERTLDKDTDVSVRKMFCMDEKFFNRYAESDGAYVKARMQDWLKLIETFLSTEGNERKLDGWFDGRRVVF</sequence>
<dbReference type="Proteomes" id="UP001164746">
    <property type="component" value="Chromosome 11"/>
</dbReference>
<keyword evidence="3" id="KW-1185">Reference proteome</keyword>
<dbReference type="EMBL" id="CP111022">
    <property type="protein sequence ID" value="WAR19526.1"/>
    <property type="molecule type" value="Genomic_DNA"/>
</dbReference>
<dbReference type="EMBL" id="CP111027">
    <property type="protein sequence ID" value="WAR29237.1"/>
    <property type="molecule type" value="Genomic_DNA"/>
</dbReference>
<gene>
    <name evidence="1" type="ORF">MAR_001364</name>
    <name evidence="2" type="ORF">MAR_002805</name>
</gene>
<proteinExistence type="predicted"/>
<accession>A0ABY7G5N0</accession>
<organism evidence="2 3">
    <name type="scientific">Mya arenaria</name>
    <name type="common">Soft-shell clam</name>
    <dbReference type="NCBI Taxonomy" id="6604"/>
    <lineage>
        <taxon>Eukaryota</taxon>
        <taxon>Metazoa</taxon>
        <taxon>Spiralia</taxon>
        <taxon>Lophotrochozoa</taxon>
        <taxon>Mollusca</taxon>
        <taxon>Bivalvia</taxon>
        <taxon>Autobranchia</taxon>
        <taxon>Heteroconchia</taxon>
        <taxon>Euheterodonta</taxon>
        <taxon>Imparidentia</taxon>
        <taxon>Neoheterodontei</taxon>
        <taxon>Myida</taxon>
        <taxon>Myoidea</taxon>
        <taxon>Myidae</taxon>
        <taxon>Mya</taxon>
    </lineage>
</organism>
<protein>
    <submittedName>
        <fullName evidence="2">Uncharacterized protein</fullName>
    </submittedName>
</protein>
<evidence type="ECO:0000313" key="1">
    <source>
        <dbReference type="EMBL" id="WAR19526.1"/>
    </source>
</evidence>
<name>A0ABY7G5N0_MYAAR</name>